<accession>A0A812M294</accession>
<keyword evidence="3" id="KW-1185">Reference proteome</keyword>
<sequence>MGKAKPQHGWASSNESASKAALPSSFPDVDRYESAAASAASLVETRKTATAAIDSSETAVDLIPLPNIIPSNDFMPGIDTSFSSRCDPWNPSVKFDKEGFTADFKHLQCWVTIFGSEHRIIDFNMGKTVIDIGKIGADIIKNVPPLNFLAQMDKIMVEFFQVFAKISSSMAKAGTRGSTSLIQAVAGSDFPAVGAVPVLHHSSNGFQIHTHAQHVHRQHAVFMLQEGSGDPPKEPPPPNGMLTAGFGAIDQSYRSKLITQFGGREGDTMSCLAFAPRTKSGSNNQATKADWQATDTEGFIQLEPWAVPCSPQFLRDKWDKWQGYSVYGWNLPVEKCLTVSFGIEFQPVIAFVGGISIKALKDMCSVSVSICWPDFMPGGLQLSSISIQFKVFNTLLFSVTTRLVKRFGTPTDFVPGNIDASVGTPFLPVGMPRPDWMNSRGLEMMKRSPGASDSTFSMPPNTPGYGWGAYGTGGALLENRSATHPRNIPQRDSDDTEWAIQAEDLYLASMEMGDDMNITQTSEFRGEEVLKRMKAMSALQNDASSSTGANYHRLFKFMNSGLVGFDLEGVLEGTNLDMIVGFKFGEFGAQSQKLRLFDTASQVGDIIGSTGNMPAGDRDKAGPCAIWRAAMS</sequence>
<evidence type="ECO:0000313" key="2">
    <source>
        <dbReference type="EMBL" id="CAE7249477.1"/>
    </source>
</evidence>
<dbReference type="Proteomes" id="UP000604046">
    <property type="component" value="Unassembled WGS sequence"/>
</dbReference>
<dbReference type="AlphaFoldDB" id="A0A812M294"/>
<gene>
    <name evidence="2" type="ORF">SNAT2548_LOCUS12165</name>
</gene>
<organism evidence="2 3">
    <name type="scientific">Symbiodinium natans</name>
    <dbReference type="NCBI Taxonomy" id="878477"/>
    <lineage>
        <taxon>Eukaryota</taxon>
        <taxon>Sar</taxon>
        <taxon>Alveolata</taxon>
        <taxon>Dinophyceae</taxon>
        <taxon>Suessiales</taxon>
        <taxon>Symbiodiniaceae</taxon>
        <taxon>Symbiodinium</taxon>
    </lineage>
</organism>
<evidence type="ECO:0000256" key="1">
    <source>
        <dbReference type="SAM" id="MobiDB-lite"/>
    </source>
</evidence>
<name>A0A812M294_9DINO</name>
<comment type="caution">
    <text evidence="2">The sequence shown here is derived from an EMBL/GenBank/DDBJ whole genome shotgun (WGS) entry which is preliminary data.</text>
</comment>
<evidence type="ECO:0000313" key="3">
    <source>
        <dbReference type="Proteomes" id="UP000604046"/>
    </source>
</evidence>
<proteinExistence type="predicted"/>
<feature type="region of interest" description="Disordered" evidence="1">
    <location>
        <begin position="1"/>
        <end position="25"/>
    </location>
</feature>
<reference evidence="2" key="1">
    <citation type="submission" date="2021-02" db="EMBL/GenBank/DDBJ databases">
        <authorList>
            <person name="Dougan E. K."/>
            <person name="Rhodes N."/>
            <person name="Thang M."/>
            <person name="Chan C."/>
        </authorList>
    </citation>
    <scope>NUCLEOTIDE SEQUENCE</scope>
</reference>
<protein>
    <submittedName>
        <fullName evidence="2">Uncharacterized protein</fullName>
    </submittedName>
</protein>
<dbReference type="EMBL" id="CAJNDS010001147">
    <property type="protein sequence ID" value="CAE7249477.1"/>
    <property type="molecule type" value="Genomic_DNA"/>
</dbReference>